<evidence type="ECO:0000256" key="1">
    <source>
        <dbReference type="SAM" id="MobiDB-lite"/>
    </source>
</evidence>
<name>A0A699XAQ4_TANCI</name>
<evidence type="ECO:0000313" key="2">
    <source>
        <dbReference type="EMBL" id="GFD56709.1"/>
    </source>
</evidence>
<proteinExistence type="predicted"/>
<feature type="non-terminal residue" evidence="2">
    <location>
        <position position="1"/>
    </location>
</feature>
<feature type="region of interest" description="Disordered" evidence="1">
    <location>
        <begin position="1"/>
        <end position="67"/>
    </location>
</feature>
<reference evidence="2" key="1">
    <citation type="journal article" date="2019" name="Sci. Rep.">
        <title>Draft genome of Tanacetum cinerariifolium, the natural source of mosquito coil.</title>
        <authorList>
            <person name="Yamashiro T."/>
            <person name="Shiraishi A."/>
            <person name="Satake H."/>
            <person name="Nakayama K."/>
        </authorList>
    </citation>
    <scope>NUCLEOTIDE SEQUENCE</scope>
</reference>
<comment type="caution">
    <text evidence="2">The sequence shown here is derived from an EMBL/GenBank/DDBJ whole genome shotgun (WGS) entry which is preliminary data.</text>
</comment>
<dbReference type="AlphaFoldDB" id="A0A699XAQ4"/>
<sequence>GAAIRSARNGPADACRGGWHRARSSTPDRTLRLRHGRPGSCTPTRAPGRKECGQNAPHPRSPECNAC</sequence>
<protein>
    <submittedName>
        <fullName evidence="2">Uncharacterized protein</fullName>
    </submittedName>
</protein>
<dbReference type="EMBL" id="BKCJ011832429">
    <property type="protein sequence ID" value="GFD56709.1"/>
    <property type="molecule type" value="Genomic_DNA"/>
</dbReference>
<accession>A0A699XAQ4</accession>
<organism evidence="2">
    <name type="scientific">Tanacetum cinerariifolium</name>
    <name type="common">Dalmatian daisy</name>
    <name type="synonym">Chrysanthemum cinerariifolium</name>
    <dbReference type="NCBI Taxonomy" id="118510"/>
    <lineage>
        <taxon>Eukaryota</taxon>
        <taxon>Viridiplantae</taxon>
        <taxon>Streptophyta</taxon>
        <taxon>Embryophyta</taxon>
        <taxon>Tracheophyta</taxon>
        <taxon>Spermatophyta</taxon>
        <taxon>Magnoliopsida</taxon>
        <taxon>eudicotyledons</taxon>
        <taxon>Gunneridae</taxon>
        <taxon>Pentapetalae</taxon>
        <taxon>asterids</taxon>
        <taxon>campanulids</taxon>
        <taxon>Asterales</taxon>
        <taxon>Asteraceae</taxon>
        <taxon>Asteroideae</taxon>
        <taxon>Anthemideae</taxon>
        <taxon>Anthemidinae</taxon>
        <taxon>Tanacetum</taxon>
    </lineage>
</organism>
<gene>
    <name evidence="2" type="ORF">Tci_928678</name>
</gene>